<keyword evidence="1" id="KW-0969">Cilium</keyword>
<dbReference type="AlphaFoldDB" id="A0A840Y2E9"/>
<evidence type="ECO:0000313" key="1">
    <source>
        <dbReference type="EMBL" id="MBB5690547.1"/>
    </source>
</evidence>
<dbReference type="Proteomes" id="UP000562254">
    <property type="component" value="Unassembled WGS sequence"/>
</dbReference>
<organism evidence="1 2">
    <name type="scientific">Neoroseomonas alkaliterrae</name>
    <dbReference type="NCBI Taxonomy" id="1452450"/>
    <lineage>
        <taxon>Bacteria</taxon>
        <taxon>Pseudomonadati</taxon>
        <taxon>Pseudomonadota</taxon>
        <taxon>Alphaproteobacteria</taxon>
        <taxon>Acetobacterales</taxon>
        <taxon>Acetobacteraceae</taxon>
        <taxon>Neoroseomonas</taxon>
    </lineage>
</organism>
<dbReference type="RefSeq" id="WP_184485445.1">
    <property type="nucleotide sequence ID" value="NZ_JAAEDJ010000186.1"/>
</dbReference>
<gene>
    <name evidence="1" type="ORF">FHS88_002682</name>
</gene>
<dbReference type="InterPro" id="IPR010845">
    <property type="entry name" value="FlaF"/>
</dbReference>
<keyword evidence="1" id="KW-0282">Flagellum</keyword>
<proteinExistence type="predicted"/>
<comment type="caution">
    <text evidence="1">The sequence shown here is derived from an EMBL/GenBank/DDBJ whole genome shotgun (WGS) entry which is preliminary data.</text>
</comment>
<dbReference type="GO" id="GO:0044781">
    <property type="term" value="P:bacterial-type flagellum organization"/>
    <property type="evidence" value="ECO:0007669"/>
    <property type="project" value="InterPro"/>
</dbReference>
<evidence type="ECO:0000313" key="2">
    <source>
        <dbReference type="Proteomes" id="UP000562254"/>
    </source>
</evidence>
<protein>
    <submittedName>
        <fullName evidence="1">Flagellar biosynthesis regulator FlaF</fullName>
    </submittedName>
</protein>
<dbReference type="EMBL" id="JACIJE010000007">
    <property type="protein sequence ID" value="MBB5690547.1"/>
    <property type="molecule type" value="Genomic_DNA"/>
</dbReference>
<accession>A0A840Y2E9</accession>
<keyword evidence="2" id="KW-1185">Reference proteome</keyword>
<sequence>MSLADLVRAYGATRAALDPREQEADIIRRVTGSLRAVQGDDGPARMRAVADNRRLWLAMESALVHPANQLPPAMRAGLISLGRAVQREMDGPEPDLAFLIEVNEQVAAGLTGQG</sequence>
<dbReference type="Pfam" id="PF07309">
    <property type="entry name" value="FlaF"/>
    <property type="match status" value="1"/>
</dbReference>
<reference evidence="1 2" key="1">
    <citation type="submission" date="2020-08" db="EMBL/GenBank/DDBJ databases">
        <title>Genomic Encyclopedia of Type Strains, Phase IV (KMG-IV): sequencing the most valuable type-strain genomes for metagenomic binning, comparative biology and taxonomic classification.</title>
        <authorList>
            <person name="Goeker M."/>
        </authorList>
    </citation>
    <scope>NUCLEOTIDE SEQUENCE [LARGE SCALE GENOMIC DNA]</scope>
    <source>
        <strain evidence="1 2">DSM 25895</strain>
    </source>
</reference>
<name>A0A840Y2E9_9PROT</name>
<keyword evidence="1" id="KW-0966">Cell projection</keyword>